<evidence type="ECO:0000313" key="2">
    <source>
        <dbReference type="EMBL" id="AXH59779.1"/>
    </source>
</evidence>
<dbReference type="Proteomes" id="UP000006426">
    <property type="component" value="Plasmid pmppla107"/>
</dbReference>
<accession>A0AAD0PVZ5</accession>
<feature type="transmembrane region" description="Helical" evidence="1">
    <location>
        <begin position="52"/>
        <end position="70"/>
    </location>
</feature>
<feature type="transmembrane region" description="Helical" evidence="1">
    <location>
        <begin position="12"/>
        <end position="32"/>
    </location>
</feature>
<sequence length="79" mass="8828">MNQPAQKSRKLDILLTIIGVLLIAVICLMPSIGPKLCGSYQFMCGYPADSRIDYALKSLPVIFVLVIFFTRKGRRHESA</sequence>
<keyword evidence="1" id="KW-0812">Transmembrane</keyword>
<protein>
    <submittedName>
        <fullName evidence="2">Uncharacterized protein</fullName>
    </submittedName>
</protein>
<evidence type="ECO:0000313" key="3">
    <source>
        <dbReference type="Proteomes" id="UP000006426"/>
    </source>
</evidence>
<geneLocation type="plasmid" evidence="3">
    <name>pmppla107</name>
</geneLocation>
<keyword evidence="1" id="KW-1133">Transmembrane helix</keyword>
<evidence type="ECO:0000256" key="1">
    <source>
        <dbReference type="SAM" id="Phobius"/>
    </source>
</evidence>
<gene>
    <name evidence="2" type="ORF">PLA107_031645</name>
</gene>
<proteinExistence type="predicted"/>
<reference evidence="2 3" key="1">
    <citation type="journal article" date="2011" name="PLoS Pathog.">
        <title>Dynamic evolution of pathogenicity revealed by sequencing and comparative genomics of 19 Pseudomonas syringae isolates.</title>
        <authorList>
            <person name="Baltrus D.A."/>
            <person name="Nishimura M.T."/>
            <person name="Romanchuk A."/>
            <person name="Chang J.H."/>
            <person name="Mukhtar M.S."/>
            <person name="Cherkis K."/>
            <person name="Roach J."/>
            <person name="Grant S.R."/>
            <person name="Jones C.D."/>
            <person name="Dangl J.L."/>
        </authorList>
    </citation>
    <scope>NUCLEOTIDE SEQUENCE [LARGE SCALE GENOMIC DNA]</scope>
    <source>
        <strain evidence="2 3">M301315</strain>
    </source>
</reference>
<keyword evidence="2" id="KW-0614">Plasmid</keyword>
<name>A0AAD0PVZ5_PSEAV</name>
<dbReference type="AlphaFoldDB" id="A0AAD0PVZ5"/>
<organism evidence="2 3">
    <name type="scientific">Pseudomonas amygdali pv. lachrymans str. M301315</name>
    <dbReference type="NCBI Taxonomy" id="629260"/>
    <lineage>
        <taxon>Bacteria</taxon>
        <taxon>Pseudomonadati</taxon>
        <taxon>Pseudomonadota</taxon>
        <taxon>Gammaproteobacteria</taxon>
        <taxon>Pseudomonadales</taxon>
        <taxon>Pseudomonadaceae</taxon>
        <taxon>Pseudomonas</taxon>
        <taxon>Pseudomonas amygdali</taxon>
    </lineage>
</organism>
<keyword evidence="1" id="KW-0472">Membrane</keyword>
<dbReference type="EMBL" id="CP031226">
    <property type="protein sequence ID" value="AXH59779.1"/>
    <property type="molecule type" value="Genomic_DNA"/>
</dbReference>